<dbReference type="AlphaFoldDB" id="A0A7X6RJA2"/>
<protein>
    <submittedName>
        <fullName evidence="1">Uncharacterized protein</fullName>
    </submittedName>
</protein>
<proteinExistence type="predicted"/>
<dbReference type="EMBL" id="JAAXPE010000017">
    <property type="protein sequence ID" value="NKY87379.1"/>
    <property type="molecule type" value="Genomic_DNA"/>
</dbReference>
<dbReference type="Proteomes" id="UP000523447">
    <property type="component" value="Unassembled WGS sequence"/>
</dbReference>
<evidence type="ECO:0000313" key="1">
    <source>
        <dbReference type="EMBL" id="NKY87379.1"/>
    </source>
</evidence>
<reference evidence="1 2" key="1">
    <citation type="submission" date="2020-04" db="EMBL/GenBank/DDBJ databases">
        <title>MicrobeNet Type strains.</title>
        <authorList>
            <person name="Nicholson A.C."/>
        </authorList>
    </citation>
    <scope>NUCLEOTIDE SEQUENCE [LARGE SCALE GENOMIC DNA]</scope>
    <source>
        <strain evidence="1 2">DSM 44445</strain>
    </source>
</reference>
<name>A0A7X6RJA2_9NOCA</name>
<dbReference type="Pfam" id="PF19593">
    <property type="entry name" value="DUF6098"/>
    <property type="match status" value="1"/>
</dbReference>
<dbReference type="RefSeq" id="WP_040718777.1">
    <property type="nucleotide sequence ID" value="NZ_CAWPHS010000009.1"/>
</dbReference>
<evidence type="ECO:0000313" key="2">
    <source>
        <dbReference type="Proteomes" id="UP000523447"/>
    </source>
</evidence>
<gene>
    <name evidence="1" type="ORF">HGA07_17295</name>
</gene>
<dbReference type="InterPro" id="IPR046080">
    <property type="entry name" value="DUF6098"/>
</dbReference>
<organism evidence="1 2">
    <name type="scientific">Nocardia veterana</name>
    <dbReference type="NCBI Taxonomy" id="132249"/>
    <lineage>
        <taxon>Bacteria</taxon>
        <taxon>Bacillati</taxon>
        <taxon>Actinomycetota</taxon>
        <taxon>Actinomycetes</taxon>
        <taxon>Mycobacteriales</taxon>
        <taxon>Nocardiaceae</taxon>
        <taxon>Nocardia</taxon>
    </lineage>
</organism>
<sequence length="137" mass="15008">MPVPTVRTLDELTELVLSRPVYLRFSTGPAADAEGPSLDYESGVALPGLSVTTPAPEPWWPGPAREWVARRLCKYAELGAVDGRFPWLLTGTEVGRGPDHEPIVTQVEPVAIVGEEVLAEAQRVYRERFVVGRDSRG</sequence>
<comment type="caution">
    <text evidence="1">The sequence shown here is derived from an EMBL/GenBank/DDBJ whole genome shotgun (WGS) entry which is preliminary data.</text>
</comment>
<accession>A0A7X6RJA2</accession>
<keyword evidence="2" id="KW-1185">Reference proteome</keyword>